<dbReference type="AlphaFoldDB" id="A0A2Z3H527"/>
<dbReference type="KEGG" id="gog:C1280_03270"/>
<reference evidence="3 4" key="1">
    <citation type="submission" date="2018-01" db="EMBL/GenBank/DDBJ databases">
        <title>G. obscuriglobus.</title>
        <authorList>
            <person name="Franke J."/>
            <person name="Blomberg W."/>
            <person name="Selmecki A."/>
        </authorList>
    </citation>
    <scope>NUCLEOTIDE SEQUENCE [LARGE SCALE GENOMIC DNA]</scope>
    <source>
        <strain evidence="3 4">DSM 5831</strain>
    </source>
</reference>
<dbReference type="PROSITE" id="PS51318">
    <property type="entry name" value="TAT"/>
    <property type="match status" value="1"/>
</dbReference>
<feature type="domain" description="4Fe-4S ferredoxin-type" evidence="2">
    <location>
        <begin position="891"/>
        <end position="921"/>
    </location>
</feature>
<proteinExistence type="predicted"/>
<dbReference type="NCBIfam" id="TIGR04519">
    <property type="entry name" value="MoCo_extend_TAT"/>
    <property type="match status" value="1"/>
</dbReference>
<dbReference type="Gene3D" id="2.20.25.90">
    <property type="entry name" value="ADC-like domains"/>
    <property type="match status" value="1"/>
</dbReference>
<dbReference type="SUPFAM" id="SSF53706">
    <property type="entry name" value="Formate dehydrogenase/DMSO reductase, domains 1-3"/>
    <property type="match status" value="1"/>
</dbReference>
<evidence type="ECO:0000256" key="1">
    <source>
        <dbReference type="SAM" id="MobiDB-lite"/>
    </source>
</evidence>
<organism evidence="3 4">
    <name type="scientific">Gemmata obscuriglobus</name>
    <dbReference type="NCBI Taxonomy" id="114"/>
    <lineage>
        <taxon>Bacteria</taxon>
        <taxon>Pseudomonadati</taxon>
        <taxon>Planctomycetota</taxon>
        <taxon>Planctomycetia</taxon>
        <taxon>Gemmatales</taxon>
        <taxon>Gemmataceae</taxon>
        <taxon>Gemmata</taxon>
    </lineage>
</organism>
<dbReference type="OrthoDB" id="9779457at2"/>
<dbReference type="CDD" id="cd10551">
    <property type="entry name" value="PsrB"/>
    <property type="match status" value="1"/>
</dbReference>
<dbReference type="PROSITE" id="PS51379">
    <property type="entry name" value="4FE4S_FER_2"/>
    <property type="match status" value="2"/>
</dbReference>
<feature type="region of interest" description="Disordered" evidence="1">
    <location>
        <begin position="847"/>
        <end position="872"/>
    </location>
</feature>
<dbReference type="InterPro" id="IPR017896">
    <property type="entry name" value="4Fe4S_Fe-S-bd"/>
</dbReference>
<dbReference type="RefSeq" id="WP_010041487.1">
    <property type="nucleotide sequence ID" value="NZ_CP025958.1"/>
</dbReference>
<dbReference type="Proteomes" id="UP000245802">
    <property type="component" value="Chromosome"/>
</dbReference>
<feature type="compositionally biased region" description="Basic and acidic residues" evidence="1">
    <location>
        <begin position="848"/>
        <end position="867"/>
    </location>
</feature>
<dbReference type="Pfam" id="PF12838">
    <property type="entry name" value="Fer4_7"/>
    <property type="match status" value="1"/>
</dbReference>
<accession>A0A2Z3H527</accession>
<gene>
    <name evidence="3" type="ORF">C1280_03270</name>
</gene>
<evidence type="ECO:0000313" key="4">
    <source>
        <dbReference type="Proteomes" id="UP000245802"/>
    </source>
</evidence>
<dbReference type="PANTHER" id="PTHR42783:SF3">
    <property type="entry name" value="GLUTAMATE SYNTHASE [NADPH] SMALL CHAIN-RELATED"/>
    <property type="match status" value="1"/>
</dbReference>
<dbReference type="EMBL" id="CP025958">
    <property type="protein sequence ID" value="AWM36120.1"/>
    <property type="molecule type" value="Genomic_DNA"/>
</dbReference>
<feature type="domain" description="4Fe-4S ferredoxin-type" evidence="2">
    <location>
        <begin position="958"/>
        <end position="989"/>
    </location>
</feature>
<protein>
    <submittedName>
        <fullName evidence="3">4Fe-4S dicluster domain-containing protein</fullName>
    </submittedName>
</protein>
<evidence type="ECO:0000259" key="2">
    <source>
        <dbReference type="PROSITE" id="PS51379"/>
    </source>
</evidence>
<sequence length="1138" mass="121380">MKPDSTETPAGRPAAPTMWRGMDELAASPEFLAAAMNEFPEGATELADEPSRRRFMALMGASVALATGAGCNLRPAAQRKIVPYTTQPDELTPGLPLYFASAASLGGYGQGVLVRSNEGRPTKVEGNPEHPSSLGGASIHTLASVLDLYDPDRSRGVTRRGVPAGYDEALAALRAKLYPNGTANAGLKLRILTETVTSPTLGRLIGSLLSTFPAARWVQYDAVGSENAKAGSAKAFGTPNNTALAATYDFAKADVVLSLDSDFLSDGPGHVRYSRDFADRRKVRQDGKSLEDIAAGKRAPEGVQPGALNRLYVVESMPTNAGAVSDHRLPLKASQLEAFARELAKELGVPGAPAGALPADAKLAKDWIKPLAADLKAKTGKSVVVVGEHAPASVHALAFAINQHLGNIGQTVKLIPTPEVTVAGKMSDLKTLTKELADKAFDALLVVGAVNPAHTAPADFDFAAALKAAGEDAAKLTLHLGQRQDETGVLCQWHINEAHYLEAWGDIRGHDGTVAVQQPLIAPLHGGKGVIEFFGAIVPSAADGDAKLGARVSAATQDPYEVVRATWRAWYDEKNKGAAPGGFEVFWQQSVRSGVVAGSAPAPVAAKLTADWAAGAAAPAPAGGDYELNIRACPSLHDGRFANNGWLQELPKPLTKISWDNAAFLSPKTADKLGVSTSFHWTAGEHGRAEVNVVEIEVAGRKIKAPVWILPGHVDDSVTIHLGHGRDGARAGSVAGVYTDAAIMGWGKEVNVDGKPVAGFDAYPVRTSAALWTASAKVTKTAATYLLACTQGHWSMAEKDPVSGKVLDRKPVRKGTVEEYKKNPAFAKIPPMAAGETEEINLNLPLPKAKDPSKDPVKSHHPHDGRLHPLNMYKPAEGLTPDLKEAQRRRWGMAIDLSACTGCGACVVACIGENNIPVVGKNQVTKGREMHWIRIDRYYETTTTPDMKDASAKDAAAIRTYFQPVMCVQCENAPCEIVCPVGATVHSSDGLNDMAYNRCVGTRYCSNNCPYKVRRFNFLTFQDWATDTLKLGRNPDVSVRSRGVMEKCTFCVQRIRGAEIVAEREFRQIRDGEILTACQSACPSGAIVFGDLNDAESAVSKWKNEPANYGLLAEINTRPRLTHMAAIRNPNPAMPKGN</sequence>
<name>A0A2Z3H527_9BACT</name>
<dbReference type="SUPFAM" id="SSF54862">
    <property type="entry name" value="4Fe-4S ferredoxins"/>
    <property type="match status" value="1"/>
</dbReference>
<evidence type="ECO:0000313" key="3">
    <source>
        <dbReference type="EMBL" id="AWM36120.1"/>
    </source>
</evidence>
<dbReference type="InterPro" id="IPR006311">
    <property type="entry name" value="TAT_signal"/>
</dbReference>
<dbReference type="CDD" id="cd02784">
    <property type="entry name" value="MopB_CT_PHLH"/>
    <property type="match status" value="1"/>
</dbReference>
<dbReference type="PANTHER" id="PTHR42783">
    <property type="entry name" value="GLUTAMATE SYNTHASE [NADPH] SMALL CHAIN"/>
    <property type="match status" value="1"/>
</dbReference>
<dbReference type="InterPro" id="IPR030948">
    <property type="entry name" value="TAT_var_transloc_signal_dom"/>
</dbReference>
<keyword evidence="4" id="KW-1185">Reference proteome</keyword>
<dbReference type="Gene3D" id="3.30.70.20">
    <property type="match status" value="2"/>
</dbReference>